<reference evidence="1 2" key="1">
    <citation type="submission" date="2017-01" db="EMBL/GenBank/DDBJ databases">
        <title>Draft genome sequence of Bacillus oleronius.</title>
        <authorList>
            <person name="Allam M."/>
        </authorList>
    </citation>
    <scope>NUCLEOTIDE SEQUENCE [LARGE SCALE GENOMIC DNA]</scope>
    <source>
        <strain evidence="1 2">DSM 9356</strain>
    </source>
</reference>
<protein>
    <recommendedName>
        <fullName evidence="3">Copper amine oxidase-like N-terminal domain-containing protein</fullName>
    </recommendedName>
</protein>
<proteinExistence type="predicted"/>
<name>A0A8E2LEP8_9BACI</name>
<sequence>MISRKLSFVTISILITISLMFWGVEKQIANASTLTSASKYTLSINGKKVNANVQVIKGRSYVPLRAITNKLGYTISYSLVDELDLYQYYEIDGASKRVTIWGNKNRGYSIIKRIGKEYSPDDIQIYDAKIKCVSETDLCELIKDIYEGPFVKNNTLYVPIRYMADAFSLNLTISNNIIHITK</sequence>
<dbReference type="EMBL" id="MTLA01000197">
    <property type="protein sequence ID" value="OOP67399.1"/>
    <property type="molecule type" value="Genomic_DNA"/>
</dbReference>
<gene>
    <name evidence="1" type="ORF">BWZ43_15895</name>
</gene>
<evidence type="ECO:0000313" key="2">
    <source>
        <dbReference type="Proteomes" id="UP000189761"/>
    </source>
</evidence>
<accession>A0A8E2LEP8</accession>
<dbReference type="AlphaFoldDB" id="A0A8E2LEP8"/>
<keyword evidence="2" id="KW-1185">Reference proteome</keyword>
<evidence type="ECO:0008006" key="3">
    <source>
        <dbReference type="Google" id="ProtNLM"/>
    </source>
</evidence>
<comment type="caution">
    <text evidence="1">The sequence shown here is derived from an EMBL/GenBank/DDBJ whole genome shotgun (WGS) entry which is preliminary data.</text>
</comment>
<dbReference type="Proteomes" id="UP000189761">
    <property type="component" value="Unassembled WGS sequence"/>
</dbReference>
<evidence type="ECO:0000313" key="1">
    <source>
        <dbReference type="EMBL" id="OOP67399.1"/>
    </source>
</evidence>
<dbReference type="RefSeq" id="WP_078110673.1">
    <property type="nucleotide sequence ID" value="NZ_CP065424.1"/>
</dbReference>
<organism evidence="1 2">
    <name type="scientific">Heyndrickxia oleronia</name>
    <dbReference type="NCBI Taxonomy" id="38875"/>
    <lineage>
        <taxon>Bacteria</taxon>
        <taxon>Bacillati</taxon>
        <taxon>Bacillota</taxon>
        <taxon>Bacilli</taxon>
        <taxon>Bacillales</taxon>
        <taxon>Bacillaceae</taxon>
        <taxon>Heyndrickxia</taxon>
    </lineage>
</organism>